<sequence>MGPPYRHHGPEFERAAHDHTVQRIAGAREYSLDRLTRSPSPPFHRDCNRSLPFIATRRGITQNMIIEWHTIQGTSYKDHALRSTV</sequence>
<organism evidence="1 2">
    <name type="scientific">Synchytrium endobioticum</name>
    <dbReference type="NCBI Taxonomy" id="286115"/>
    <lineage>
        <taxon>Eukaryota</taxon>
        <taxon>Fungi</taxon>
        <taxon>Fungi incertae sedis</taxon>
        <taxon>Chytridiomycota</taxon>
        <taxon>Chytridiomycota incertae sedis</taxon>
        <taxon>Chytridiomycetes</taxon>
        <taxon>Synchytriales</taxon>
        <taxon>Synchytriaceae</taxon>
        <taxon>Synchytrium</taxon>
    </lineage>
</organism>
<evidence type="ECO:0000313" key="2">
    <source>
        <dbReference type="Proteomes" id="UP000317494"/>
    </source>
</evidence>
<comment type="caution">
    <text evidence="1">The sequence shown here is derived from an EMBL/GenBank/DDBJ whole genome shotgun (WGS) entry which is preliminary data.</text>
</comment>
<reference evidence="1 2" key="1">
    <citation type="journal article" date="2019" name="Sci. Rep.">
        <title>Comparative genomics of chytrid fungi reveal insights into the obligate biotrophic and pathogenic lifestyle of Synchytrium endobioticum.</title>
        <authorList>
            <person name="van de Vossenberg B.T.L.H."/>
            <person name="Warris S."/>
            <person name="Nguyen H.D.T."/>
            <person name="van Gent-Pelzer M.P.E."/>
            <person name="Joly D.L."/>
            <person name="van de Geest H.C."/>
            <person name="Bonants P.J.M."/>
            <person name="Smith D.S."/>
            <person name="Levesque C.A."/>
            <person name="van der Lee T.A.J."/>
        </authorList>
    </citation>
    <scope>NUCLEOTIDE SEQUENCE [LARGE SCALE GENOMIC DNA]</scope>
    <source>
        <strain evidence="1 2">MB42</strain>
    </source>
</reference>
<gene>
    <name evidence="1" type="ORF">SeMB42_g07421</name>
</gene>
<name>A0A507C270_9FUNG</name>
<proteinExistence type="predicted"/>
<keyword evidence="2" id="KW-1185">Reference proteome</keyword>
<evidence type="ECO:0000313" key="1">
    <source>
        <dbReference type="EMBL" id="TPX33812.1"/>
    </source>
</evidence>
<accession>A0A507C270</accession>
<dbReference type="EMBL" id="QEAN01000522">
    <property type="protein sequence ID" value="TPX33812.1"/>
    <property type="molecule type" value="Genomic_DNA"/>
</dbReference>
<protein>
    <submittedName>
        <fullName evidence="1">Uncharacterized protein</fullName>
    </submittedName>
</protein>
<dbReference type="VEuPathDB" id="FungiDB:SeMB42_g07421"/>
<dbReference type="AlphaFoldDB" id="A0A507C270"/>
<dbReference type="Proteomes" id="UP000317494">
    <property type="component" value="Unassembled WGS sequence"/>
</dbReference>